<keyword evidence="1" id="KW-1133">Transmembrane helix</keyword>
<evidence type="ECO:0000313" key="3">
    <source>
        <dbReference type="Proteomes" id="UP000015920"/>
    </source>
</evidence>
<gene>
    <name evidence="2" type="ORF">HPSA20_1615</name>
</gene>
<dbReference type="PATRIC" id="fig|1352356.3.peg.1575"/>
<keyword evidence="1" id="KW-0812">Transmembrane</keyword>
<evidence type="ECO:0000313" key="2">
    <source>
        <dbReference type="EMBL" id="AGT74822.1"/>
    </source>
</evidence>
<accession>T1UD34</accession>
<dbReference type="AlphaFoldDB" id="T1UD34"/>
<dbReference type="HOGENOM" id="CLU_3271154_0_0_7"/>
<organism evidence="2 3">
    <name type="scientific">Helicobacter pylori SouthAfrica20</name>
    <dbReference type="NCBI Taxonomy" id="1352356"/>
    <lineage>
        <taxon>Bacteria</taxon>
        <taxon>Pseudomonadati</taxon>
        <taxon>Campylobacterota</taxon>
        <taxon>Epsilonproteobacteria</taxon>
        <taxon>Campylobacterales</taxon>
        <taxon>Helicobacteraceae</taxon>
        <taxon>Helicobacter</taxon>
    </lineage>
</organism>
<name>T1UD34_HELPX</name>
<dbReference type="KEGG" id="hpys:HPSA20_1615"/>
<dbReference type="Proteomes" id="UP000015920">
    <property type="component" value="Chromosome"/>
</dbReference>
<evidence type="ECO:0000256" key="1">
    <source>
        <dbReference type="SAM" id="Phobius"/>
    </source>
</evidence>
<feature type="transmembrane region" description="Helical" evidence="1">
    <location>
        <begin position="12"/>
        <end position="32"/>
    </location>
</feature>
<reference evidence="2 3" key="1">
    <citation type="journal article" date="2013" name="Genome Announc.">
        <title>Genome Sequences of Three hpAfrica2 Strains of Helicobacter pylori.</title>
        <authorList>
            <person name="Duncan S.S."/>
            <person name="Bertoli M.T."/>
            <person name="Kersulyte D."/>
            <person name="Valk P.L."/>
            <person name="Tamma S."/>
            <person name="Segal I."/>
            <person name="McClain M.S."/>
            <person name="Cover T.L."/>
            <person name="Berg D.E."/>
        </authorList>
    </citation>
    <scope>NUCLEOTIDE SEQUENCE [LARGE SCALE GENOMIC DNA]</scope>
    <source>
        <strain evidence="2">SouthAfrica20</strain>
    </source>
</reference>
<protein>
    <submittedName>
        <fullName evidence="2">Uncharacterized protein</fullName>
    </submittedName>
</protein>
<proteinExistence type="predicted"/>
<dbReference type="EMBL" id="CP006691">
    <property type="protein sequence ID" value="AGT74822.1"/>
    <property type="molecule type" value="Genomic_DNA"/>
</dbReference>
<sequence length="41" mass="4906">MILNSFKELKPCYYFFVFVYITIFSLKIPITIKKSSKGFLH</sequence>
<keyword evidence="1" id="KW-0472">Membrane</keyword>